<dbReference type="NCBIfam" id="TIGR03696">
    <property type="entry name" value="Rhs_assc_core"/>
    <property type="match status" value="1"/>
</dbReference>
<proteinExistence type="predicted"/>
<name>A0AAE3UCS2_9BACT</name>
<dbReference type="Gene3D" id="2.180.10.10">
    <property type="entry name" value="RHS repeat-associated core"/>
    <property type="match status" value="1"/>
</dbReference>
<comment type="caution">
    <text evidence="1">The sequence shown here is derived from an EMBL/GenBank/DDBJ whole genome shotgun (WGS) entry which is preliminary data.</text>
</comment>
<organism evidence="1 2">
    <name type="scientific">Xanthocytophaga agilis</name>
    <dbReference type="NCBI Taxonomy" id="3048010"/>
    <lineage>
        <taxon>Bacteria</taxon>
        <taxon>Pseudomonadati</taxon>
        <taxon>Bacteroidota</taxon>
        <taxon>Cytophagia</taxon>
        <taxon>Cytophagales</taxon>
        <taxon>Rhodocytophagaceae</taxon>
        <taxon>Xanthocytophaga</taxon>
    </lineage>
</organism>
<dbReference type="InterPro" id="IPR050708">
    <property type="entry name" value="T6SS_VgrG/RHS"/>
</dbReference>
<sequence>MAQNPTGPNPYVEINYGSSFCVNEEASFTLRDLPCGNLPLYWTMRGLSSGVDYQEVSSDNGKSTATTYRIRFLREVKNKSVAQVNWGNSGSCSSVTGFYRESAEFLAYNAPTVTLSGPTSVQCPGEELTLTATGGGTYVWSGDAEASGFKTATIAVHPKVTTVYTVQVYGSGGCASSKSITVQVRVPVATAGVITGASTIEVGGGNNQGVLTLEGYSGTITRWEKSEDNGVTWIDLGNSGQPSYTYKDLLTTTIYRVIVTGTDNCSVASTNATVLIEQRMNWVETRTFNKTLVTTTTGSGPIDNNAQYSAEPITLPKPLIITANTTYVSAQKITVPANSGQIRVAGGGSLTLEIKERQSYGTEIRDEYITSESRAYFDYGGNPLQSQSRVMSTKTPEQDPDQAEIMVAQPLYGRYYNTVGQTLAAPVGIGGFRYISRFATSSSVPYNYTHFDTQEGGQDRINNPLPVDASSPLGKYYSDQNDREPYVATSSYPFSRTEAYGDGSGEMKRSGGVGDELRMGNGHDSYSGAFPVTTELDHYLRVRSIILPAAQNNPVTFANNAVKQVGIDVNQREGVSFSDNNGKAIASCLTGRDFTEQTIVPKITIGVPIYWSNITPVGNSTVSISGKGKIQVYQYVVISNQVALSKSYEGAAPFTFTSINGGPITIRYQIRSTETFTVQTTTSTGVISNSTANSPSGNYTTSRIHIPDANGNVPVTITNNLSANLTYVVKDLKTDQVVDLSNGLPSGFYSISLLNSNGSPFSPELQDIPFDRNGYNYNLQVSYTYPTASWSYSFYNDAGELVASIAPEGIKAIWQNVPTDKNNIPFLTTYEYGLDGHLVAKEETDEGRTEYVYRKDGQIRFSQNEVQRRAIPKRFSYVNYDGFGRSVESGELEPFTDISNIHDISVSVIESVASDGGLNEGTRRDWVHTYFDEAPWPLPTEWSDKYIVDYTYGKVAASENPNSRTWYSYDEQGRMHWMLQDIKGLGTKMVEYTYDLSGHVLEVAYQKGKSDAFYHYYTYDDDLRLKTVYTSRDGQQRDLQATYYYYLHGPLKRVELADKLQGIDYVYTIQGWLKSINHPNKVNDPGKDGIANTANAAFAPDAFGVQLDYFSGDYIRSNTNIASFNSLSTGNTLLQNQYNGNIRTQTWFNQKSLSAIGRDGEQINNPQSITYLYDKQYQLTEATFALPDFSNNSLQLLDKYQEFGIKYDLHGNIKFLKRRGVDGAIVDDFTYNYLPNSNRLQSVGNYRSYQYDEMGQMISEVGAGQGNYVEYNANGLINAVYSDEVKSQLKATFSYTAGGERYKKVDFENGNILYSVYGSSGLLATYLIENGVAVVKDFPIYGLKPIGTYSEESEKFTYELSNHTGTVLGSISRTKESGLADVLSYSDFTALGLPAEAGGEENQSYGYQGAYSGKDTQLGWNTFELRMYDSRIGRWLSIDPQQQYWSPYVSMGNNWPNRVDPTGGEDDWHLENGVLKADKGDTPYSLYLYFKNQGKNYSYEQVHDYVNDLSHWDGNMTAGDLQFMRYGDHSLDIIPLADNYLQFAGAYVNVAGNTVLDYLGDNIEGLKSLGTAQGWKNLGNALATGVRYITMTDSELHKKIDYKIADAVEHYSKSFPKKTTPEKVRDVVYGASTIGDAVFGSKATGLAKKAALSTKVGQKAASGLSAVNKTVSNFATEKIQAITRSVGYTARNGYPVYVKGISFKQSIFAERIKGYTTLLDELFKSGVDEKFLQDFQNASESFFKALNEDLSLLDVWKSLDGGGFSNLKKSTEFITNKGVLNDLSKLTDDTRKSILRTLDGDADLLAEINKNPSISKAWVQHKVEAAVTSEQLAKASEAISQIENATTKQKALDLLTESAKKQQFIERNILSKSFDENVVGELLKETFGEDNIAAQVHLWVIDNKSGLGTKMIADFFVRLPDGSFAIFDSKYHASAEVFSAANSLTDNQAKVLNLLQTGGVRSIEIRSPNLPASFNLPYTTKLPNPGKTDFVLAKSVKGQQQVESFMDLFKAN</sequence>
<evidence type="ECO:0000313" key="1">
    <source>
        <dbReference type="EMBL" id="MDJ1501163.1"/>
    </source>
</evidence>
<dbReference type="EMBL" id="JASJOU010000003">
    <property type="protein sequence ID" value="MDJ1501163.1"/>
    <property type="molecule type" value="Genomic_DNA"/>
</dbReference>
<accession>A0AAE3UCS2</accession>
<evidence type="ECO:0000313" key="2">
    <source>
        <dbReference type="Proteomes" id="UP001232063"/>
    </source>
</evidence>
<dbReference type="RefSeq" id="WP_314510657.1">
    <property type="nucleotide sequence ID" value="NZ_JASJOU010000003.1"/>
</dbReference>
<dbReference type="PANTHER" id="PTHR32305">
    <property type="match status" value="1"/>
</dbReference>
<dbReference type="InterPro" id="IPR022385">
    <property type="entry name" value="Rhs_assc_core"/>
</dbReference>
<gene>
    <name evidence="1" type="ORF">QNI22_10915</name>
</gene>
<protein>
    <submittedName>
        <fullName evidence="1">RHS repeat-associated core domain-containing protein</fullName>
    </submittedName>
</protein>
<reference evidence="1" key="1">
    <citation type="submission" date="2023-05" db="EMBL/GenBank/DDBJ databases">
        <authorList>
            <person name="Zhang X."/>
        </authorList>
    </citation>
    <scope>NUCLEOTIDE SEQUENCE</scope>
    <source>
        <strain evidence="1">BD1B2-1</strain>
    </source>
</reference>
<dbReference type="PANTHER" id="PTHR32305:SF15">
    <property type="entry name" value="PROTEIN RHSA-RELATED"/>
    <property type="match status" value="1"/>
</dbReference>
<dbReference type="Proteomes" id="UP001232063">
    <property type="component" value="Unassembled WGS sequence"/>
</dbReference>
<keyword evidence="2" id="KW-1185">Reference proteome</keyword>